<dbReference type="Proteomes" id="UP000287171">
    <property type="component" value="Unassembled WGS sequence"/>
</dbReference>
<protein>
    <submittedName>
        <fullName evidence="2">Uncharacterized protein</fullName>
    </submittedName>
</protein>
<dbReference type="AlphaFoldDB" id="A0A402B890"/>
<name>A0A402B890_9CHLR</name>
<evidence type="ECO:0000313" key="3">
    <source>
        <dbReference type="Proteomes" id="UP000287171"/>
    </source>
</evidence>
<proteinExistence type="predicted"/>
<sequence length="100" mass="11283">MRNADEVYWSTSLPKDHEALQALDAYRHEWGGLSRAEATRRLLIEWNKLRQGQSIGAWIPTTLPQQQAIKSDDQLNTSRMASTSKTSNTVARAASRVLDD</sequence>
<accession>A0A402B890</accession>
<comment type="caution">
    <text evidence="2">The sequence shown here is derived from an EMBL/GenBank/DDBJ whole genome shotgun (WGS) entry which is preliminary data.</text>
</comment>
<feature type="compositionally biased region" description="Polar residues" evidence="1">
    <location>
        <begin position="69"/>
        <end position="90"/>
    </location>
</feature>
<gene>
    <name evidence="2" type="ORF">KDA_30210</name>
</gene>
<evidence type="ECO:0000256" key="1">
    <source>
        <dbReference type="SAM" id="MobiDB-lite"/>
    </source>
</evidence>
<reference evidence="3" key="1">
    <citation type="submission" date="2018-12" db="EMBL/GenBank/DDBJ databases">
        <title>Tengunoibacter tsumagoiensis gen. nov., sp. nov., Dictyobacter kobayashii sp. nov., D. alpinus sp. nov., and D. joshuensis sp. nov. and description of Dictyobacteraceae fam. nov. within the order Ktedonobacterales isolated from Tengu-no-mugimeshi.</title>
        <authorList>
            <person name="Wang C.M."/>
            <person name="Zheng Y."/>
            <person name="Sakai Y."/>
            <person name="Toyoda A."/>
            <person name="Minakuchi Y."/>
            <person name="Abe K."/>
            <person name="Yokota A."/>
            <person name="Yabe S."/>
        </authorList>
    </citation>
    <scope>NUCLEOTIDE SEQUENCE [LARGE SCALE GENOMIC DNA]</scope>
    <source>
        <strain evidence="3">Uno16</strain>
    </source>
</reference>
<dbReference type="EMBL" id="BIFT01000001">
    <property type="protein sequence ID" value="GCE27537.1"/>
    <property type="molecule type" value="Genomic_DNA"/>
</dbReference>
<organism evidence="2 3">
    <name type="scientific">Dictyobacter alpinus</name>
    <dbReference type="NCBI Taxonomy" id="2014873"/>
    <lineage>
        <taxon>Bacteria</taxon>
        <taxon>Bacillati</taxon>
        <taxon>Chloroflexota</taxon>
        <taxon>Ktedonobacteria</taxon>
        <taxon>Ktedonobacterales</taxon>
        <taxon>Dictyobacteraceae</taxon>
        <taxon>Dictyobacter</taxon>
    </lineage>
</organism>
<keyword evidence="3" id="KW-1185">Reference proteome</keyword>
<evidence type="ECO:0000313" key="2">
    <source>
        <dbReference type="EMBL" id="GCE27537.1"/>
    </source>
</evidence>
<dbReference type="RefSeq" id="WP_126627874.1">
    <property type="nucleotide sequence ID" value="NZ_BIFT01000001.1"/>
</dbReference>
<feature type="region of interest" description="Disordered" evidence="1">
    <location>
        <begin position="69"/>
        <end position="100"/>
    </location>
</feature>